<dbReference type="Gene3D" id="3.30.1240.10">
    <property type="match status" value="1"/>
</dbReference>
<dbReference type="InterPro" id="IPR006379">
    <property type="entry name" value="HAD-SF_hydro_IIB"/>
</dbReference>
<accession>A0A645CS23</accession>
<protein>
    <submittedName>
        <fullName evidence="1">Uncharacterized protein</fullName>
    </submittedName>
</protein>
<dbReference type="AlphaFoldDB" id="A0A645CS23"/>
<dbReference type="InterPro" id="IPR036412">
    <property type="entry name" value="HAD-like_sf"/>
</dbReference>
<organism evidence="1">
    <name type="scientific">bioreactor metagenome</name>
    <dbReference type="NCBI Taxonomy" id="1076179"/>
    <lineage>
        <taxon>unclassified sequences</taxon>
        <taxon>metagenomes</taxon>
        <taxon>ecological metagenomes</taxon>
    </lineage>
</organism>
<dbReference type="SUPFAM" id="SSF56784">
    <property type="entry name" value="HAD-like"/>
    <property type="match status" value="1"/>
</dbReference>
<proteinExistence type="predicted"/>
<dbReference type="InterPro" id="IPR023214">
    <property type="entry name" value="HAD_sf"/>
</dbReference>
<comment type="caution">
    <text evidence="1">The sequence shown here is derived from an EMBL/GenBank/DDBJ whole genome shotgun (WGS) entry which is preliminary data.</text>
</comment>
<reference evidence="1" key="1">
    <citation type="submission" date="2019-08" db="EMBL/GenBank/DDBJ databases">
        <authorList>
            <person name="Kucharzyk K."/>
            <person name="Murdoch R.W."/>
            <person name="Higgins S."/>
            <person name="Loffler F."/>
        </authorList>
    </citation>
    <scope>NUCLEOTIDE SEQUENCE</scope>
</reference>
<dbReference type="NCBIfam" id="TIGR01484">
    <property type="entry name" value="HAD-SF-IIB"/>
    <property type="match status" value="1"/>
</dbReference>
<dbReference type="PANTHER" id="PTHR10000">
    <property type="entry name" value="PHOSPHOSERINE PHOSPHATASE"/>
    <property type="match status" value="1"/>
</dbReference>
<dbReference type="Gene3D" id="3.40.50.1000">
    <property type="entry name" value="HAD superfamily/HAD-like"/>
    <property type="match status" value="1"/>
</dbReference>
<dbReference type="GO" id="GO:0016791">
    <property type="term" value="F:phosphatase activity"/>
    <property type="evidence" value="ECO:0007669"/>
    <property type="project" value="TreeGrafter"/>
</dbReference>
<dbReference type="GO" id="GO:0005829">
    <property type="term" value="C:cytosol"/>
    <property type="evidence" value="ECO:0007669"/>
    <property type="project" value="TreeGrafter"/>
</dbReference>
<sequence length="264" mass="30375">MKILATDYDNTLKRKKVTKQDLAAIDKFRREGNKFGIVTGRSINMIKTSLNYFHVKYDFIVGINGGIILDDQNNILDYHLFDYQTALAIIGDLYDLNNDICGFCDGIRYTRLAFKKKPFNFIRAFVLGLRASRRRKILKTEKIASFFILNDNPDQVKRVYDHFTNHYDNISVFLNGNDIVDISAKDVSKSAAVKFIADYYRADKVYTIGDSMNDIDMITAFNGFAVSTAEDEIKEVAEAVFNDFKELIDYIDNDQSDKHLWKGK</sequence>
<dbReference type="GO" id="GO:0000287">
    <property type="term" value="F:magnesium ion binding"/>
    <property type="evidence" value="ECO:0007669"/>
    <property type="project" value="TreeGrafter"/>
</dbReference>
<dbReference type="PANTHER" id="PTHR10000:SF8">
    <property type="entry name" value="HAD SUPERFAMILY HYDROLASE-LIKE, TYPE 3"/>
    <property type="match status" value="1"/>
</dbReference>
<evidence type="ECO:0000313" key="1">
    <source>
        <dbReference type="EMBL" id="MPM79703.1"/>
    </source>
</evidence>
<name>A0A645CS23_9ZZZZ</name>
<dbReference type="Pfam" id="PF08282">
    <property type="entry name" value="Hydrolase_3"/>
    <property type="match status" value="1"/>
</dbReference>
<dbReference type="EMBL" id="VSSQ01029534">
    <property type="protein sequence ID" value="MPM79703.1"/>
    <property type="molecule type" value="Genomic_DNA"/>
</dbReference>
<gene>
    <name evidence="1" type="ORF">SDC9_126742</name>
</gene>